<reference evidence="2" key="1">
    <citation type="submission" date="2015-01" db="EMBL/GenBank/DDBJ databases">
        <title>Comparative genome analysis of Bacillus coagulans HM-08, Clostridium butyricum HM-68, Bacillus subtilis HM-66 and Bacillus paralicheniformis BL-09.</title>
        <authorList>
            <person name="Zhang H."/>
        </authorList>
    </citation>
    <scope>NUCLEOTIDE SEQUENCE [LARGE SCALE GENOMIC DNA]</scope>
    <source>
        <strain evidence="2">HM-08</strain>
    </source>
</reference>
<proteinExistence type="predicted"/>
<dbReference type="EMBL" id="CP010525">
    <property type="protein sequence ID" value="AJO24698.1"/>
    <property type="molecule type" value="Genomic_DNA"/>
</dbReference>
<dbReference type="AlphaFoldDB" id="A0AAN0T9J6"/>
<evidence type="ECO:0000313" key="2">
    <source>
        <dbReference type="Proteomes" id="UP000032024"/>
    </source>
</evidence>
<dbReference type="Proteomes" id="UP000032024">
    <property type="component" value="Chromosome"/>
</dbReference>
<keyword evidence="2" id="KW-1185">Reference proteome</keyword>
<organism evidence="1 2">
    <name type="scientific">Heyndrickxia coagulans</name>
    <name type="common">Weizmannia coagulans</name>
    <dbReference type="NCBI Taxonomy" id="1398"/>
    <lineage>
        <taxon>Bacteria</taxon>
        <taxon>Bacillati</taxon>
        <taxon>Bacillota</taxon>
        <taxon>Bacilli</taxon>
        <taxon>Bacillales</taxon>
        <taxon>Bacillaceae</taxon>
        <taxon>Heyndrickxia</taxon>
    </lineage>
</organism>
<evidence type="ECO:0000313" key="1">
    <source>
        <dbReference type="EMBL" id="AJO24698.1"/>
    </source>
</evidence>
<protein>
    <submittedName>
        <fullName evidence="1">Uncharacterized protein</fullName>
    </submittedName>
</protein>
<sequence>MRKKSVRRKTFPLLLLHEMKKRNVCTGLGISKLVRRT</sequence>
<gene>
    <name evidence="1" type="ORF">SB48_HM08orf06205</name>
</gene>
<accession>A0AAN0T9J6</accession>
<name>A0AAN0T9J6_HEYCO</name>